<dbReference type="InterPro" id="IPR011603">
    <property type="entry name" value="2oxoglutarate_DH_E1"/>
</dbReference>
<accession>A0A5C0VJX1</accession>
<keyword evidence="5 8" id="KW-0560">Oxidoreductase</keyword>
<dbReference type="Pfam" id="PF16870">
    <property type="entry name" value="OxoGdeHyase_C"/>
    <property type="match status" value="1"/>
</dbReference>
<dbReference type="Gene3D" id="1.10.287.1150">
    <property type="entry name" value="TPP helical domain"/>
    <property type="match status" value="1"/>
</dbReference>
<evidence type="ECO:0000256" key="6">
    <source>
        <dbReference type="ARBA" id="ARBA00023052"/>
    </source>
</evidence>
<name>A0A5C0VJX1_9SPHI</name>
<dbReference type="PANTHER" id="PTHR23152">
    <property type="entry name" value="2-OXOGLUTARATE DEHYDROGENASE"/>
    <property type="match status" value="1"/>
</dbReference>
<dbReference type="SMART" id="SM00861">
    <property type="entry name" value="Transket_pyr"/>
    <property type="match status" value="1"/>
</dbReference>
<dbReference type="Pfam" id="PF16078">
    <property type="entry name" value="2-oxogl_dehyd_N"/>
    <property type="match status" value="1"/>
</dbReference>
<evidence type="ECO:0000256" key="5">
    <source>
        <dbReference type="ARBA" id="ARBA00023002"/>
    </source>
</evidence>
<evidence type="ECO:0000259" key="7">
    <source>
        <dbReference type="SMART" id="SM00861"/>
    </source>
</evidence>
<dbReference type="Pfam" id="PF02779">
    <property type="entry name" value="Transket_pyr"/>
    <property type="match status" value="1"/>
</dbReference>
<dbReference type="PIRSF" id="PIRSF000157">
    <property type="entry name" value="Oxoglu_dh_E1"/>
    <property type="match status" value="1"/>
</dbReference>
<dbReference type="AlphaFoldDB" id="A0A5C0VJX1"/>
<dbReference type="RefSeq" id="WP_149074963.1">
    <property type="nucleotide sequence ID" value="NZ_CP043329.1"/>
</dbReference>
<dbReference type="InterPro" id="IPR032106">
    <property type="entry name" value="2-oxogl_dehyd_N"/>
</dbReference>
<evidence type="ECO:0000256" key="3">
    <source>
        <dbReference type="ARBA" id="ARBA00006936"/>
    </source>
</evidence>
<organism evidence="8 9">
    <name type="scientific">Pedobacter aquae</name>
    <dbReference type="NCBI Taxonomy" id="2605747"/>
    <lineage>
        <taxon>Bacteria</taxon>
        <taxon>Pseudomonadati</taxon>
        <taxon>Bacteroidota</taxon>
        <taxon>Sphingobacteriia</taxon>
        <taxon>Sphingobacteriales</taxon>
        <taxon>Sphingobacteriaceae</taxon>
        <taxon>Pedobacter</taxon>
    </lineage>
</organism>
<evidence type="ECO:0000256" key="4">
    <source>
        <dbReference type="ARBA" id="ARBA00012280"/>
    </source>
</evidence>
<dbReference type="GO" id="GO:0045252">
    <property type="term" value="C:oxoglutarate dehydrogenase complex"/>
    <property type="evidence" value="ECO:0007669"/>
    <property type="project" value="TreeGrafter"/>
</dbReference>
<dbReference type="InterPro" id="IPR005475">
    <property type="entry name" value="Transketolase-like_Pyr-bd"/>
</dbReference>
<comment type="similarity">
    <text evidence="3">Belongs to the alpha-ketoglutarate dehydrogenase family.</text>
</comment>
<dbReference type="SUPFAM" id="SSF52518">
    <property type="entry name" value="Thiamin diphosphate-binding fold (THDP-binding)"/>
    <property type="match status" value="2"/>
</dbReference>
<keyword evidence="6" id="KW-0786">Thiamine pyrophosphate</keyword>
<dbReference type="Gene3D" id="3.40.50.970">
    <property type="match status" value="1"/>
</dbReference>
<dbReference type="KEGG" id="pej:FYC62_11075"/>
<dbReference type="Proteomes" id="UP000323653">
    <property type="component" value="Chromosome"/>
</dbReference>
<gene>
    <name evidence="8" type="ORF">FYC62_11075</name>
</gene>
<comment type="cofactor">
    <cofactor evidence="1">
        <name>thiamine diphosphate</name>
        <dbReference type="ChEBI" id="CHEBI:58937"/>
    </cofactor>
</comment>
<comment type="function">
    <text evidence="2">E1 component of the 2-oxoglutarate dehydrogenase (OGDH) complex which catalyzes the decarboxylation of 2-oxoglutarate, the first step in the conversion of 2-oxoglutarate to succinyl-CoA and CO(2).</text>
</comment>
<dbReference type="PANTHER" id="PTHR23152:SF4">
    <property type="entry name" value="2-OXOADIPATE DEHYDROGENASE COMPLEX COMPONENT E1"/>
    <property type="match status" value="1"/>
</dbReference>
<sequence length="934" mass="106347">MDSFSYLSNADSAYIDSLYQSYKEDPQSVDFGWQKFFEGFDFGQQAADGSNTENVSVNSTPDHVLKEINVLNMINGYRTRGHLFTKTNPVRERRKYYPGKGIETFGFTDADLDTVFNAGVEVGLGPAKLRDIYQLLEDTYCQSIGVEYRYMRNPIKFKWFEERMESSRNLPNFDTDKKKRILQKLNQAVVFESFLGTKFLGQKRFSLEGAESLIPALDSVIEKGADLGIQEFVIGMAHRGRLNVLANIMGKTYKDIFSEFDGKYNKDLPFGGDVKYHMGFSTDVETSNNNKVHLSLCPNPSHLETVGAIVEGLSRSKMDMKYGSDYKKIAPILIHGDASVAGQGLVYEVLQMAKLDAYKTGGTIHLVINNQVGFTTNFKDARSSTYCTDIAKVTLSPVFHVNGDDPEAVVYAINMAMEYRQRFHNDVFIDILCYRRYGHNESDEPRFTQPLLYKTIEKHPNPREIYLEKLKVSGAVDANLAKQMDKEFRDLLQERLNESKEDEGAPINPVFSGAWTEVRFSKEEDFASSPDTSVDKDTFLKIASKITDLPTDKKFLSKVDRLFKERKKMVEETQVFDWAMGELMAYGSLVNEGNRVRISGQDVERGTFSHRHAVVKVEDSEEEYTPLTQVSEKQAPFEIYNSHLSEYGVLGFEYGYAMANPYALTIWEAQFGDFFNGAQIIIDQYISSAETKWQRANGLVMLLPHGYEGQGPEHSSARVERFLELCAEYNMSVVNCTTPAQFFHVLRRQLKREIRKPLVVFTPKSLLRFPKCVSPLEDFTNSKFQEVIDDATAKAKEVKRVLICTGKIFYDLQEEKEKLNSKDIAVVRLEQMYPTPFAQLDKIREKYSNAEFVWVQEEPENMGAWPFISRVFRKSKFDFDVISRKPSSSPATGFAKLHLAEQAAIVAKAFEIKNTEQVKEVVKKASTAKTAKVD</sequence>
<dbReference type="NCBIfam" id="NF006914">
    <property type="entry name" value="PRK09404.1"/>
    <property type="match status" value="1"/>
</dbReference>
<dbReference type="EC" id="1.2.4.2" evidence="4"/>
<dbReference type="Gene3D" id="3.40.50.11610">
    <property type="entry name" value="Multifunctional 2-oxoglutarate metabolism enzyme, C-terminal domain"/>
    <property type="match status" value="1"/>
</dbReference>
<dbReference type="GO" id="GO:0004591">
    <property type="term" value="F:oxoglutarate dehydrogenase (succinyl-transferring) activity"/>
    <property type="evidence" value="ECO:0007669"/>
    <property type="project" value="UniProtKB-EC"/>
</dbReference>
<dbReference type="InterPro" id="IPR042179">
    <property type="entry name" value="KGD_C_sf"/>
</dbReference>
<dbReference type="GO" id="GO:0005829">
    <property type="term" value="C:cytosol"/>
    <property type="evidence" value="ECO:0007669"/>
    <property type="project" value="TreeGrafter"/>
</dbReference>
<dbReference type="NCBIfam" id="TIGR00239">
    <property type="entry name" value="2oxo_dh_E1"/>
    <property type="match status" value="1"/>
</dbReference>
<dbReference type="CDD" id="cd02016">
    <property type="entry name" value="TPP_E1_OGDC_like"/>
    <property type="match status" value="1"/>
</dbReference>
<protein>
    <recommendedName>
        <fullName evidence="4">oxoglutarate dehydrogenase (succinyl-transferring)</fullName>
        <ecNumber evidence="4">1.2.4.2</ecNumber>
    </recommendedName>
</protein>
<reference evidence="8 9" key="1">
    <citation type="submission" date="2019-08" db="EMBL/GenBank/DDBJ databases">
        <title>Pedobacter sp. nov., isolated from Han river, South Korea.</title>
        <authorList>
            <person name="Lee D.-H."/>
            <person name="Kim Y.-S."/>
            <person name="Hwang E.-M."/>
            <person name="Le Tran T.C."/>
            <person name="Cha C.-J."/>
        </authorList>
    </citation>
    <scope>NUCLEOTIDE SEQUENCE [LARGE SCALE GENOMIC DNA]</scope>
    <source>
        <strain evidence="8 9">CJ43</strain>
    </source>
</reference>
<evidence type="ECO:0000313" key="9">
    <source>
        <dbReference type="Proteomes" id="UP000323653"/>
    </source>
</evidence>
<evidence type="ECO:0000256" key="1">
    <source>
        <dbReference type="ARBA" id="ARBA00001964"/>
    </source>
</evidence>
<proteinExistence type="inferred from homology"/>
<feature type="domain" description="Transketolase-like pyrimidine-binding" evidence="7">
    <location>
        <begin position="576"/>
        <end position="769"/>
    </location>
</feature>
<dbReference type="Pfam" id="PF00676">
    <property type="entry name" value="E1_dh"/>
    <property type="match status" value="1"/>
</dbReference>
<dbReference type="GO" id="GO:0006099">
    <property type="term" value="P:tricarboxylic acid cycle"/>
    <property type="evidence" value="ECO:0007669"/>
    <property type="project" value="TreeGrafter"/>
</dbReference>
<dbReference type="EMBL" id="CP043329">
    <property type="protein sequence ID" value="QEK52122.1"/>
    <property type="molecule type" value="Genomic_DNA"/>
</dbReference>
<evidence type="ECO:0000256" key="2">
    <source>
        <dbReference type="ARBA" id="ARBA00003906"/>
    </source>
</evidence>
<dbReference type="Gene3D" id="3.40.50.12470">
    <property type="match status" value="1"/>
</dbReference>
<dbReference type="GO" id="GO:0030976">
    <property type="term" value="F:thiamine pyrophosphate binding"/>
    <property type="evidence" value="ECO:0007669"/>
    <property type="project" value="InterPro"/>
</dbReference>
<dbReference type="InterPro" id="IPR031717">
    <property type="entry name" value="ODO-1/KGD_C"/>
</dbReference>
<dbReference type="InterPro" id="IPR029061">
    <property type="entry name" value="THDP-binding"/>
</dbReference>
<dbReference type="InterPro" id="IPR001017">
    <property type="entry name" value="DH_E1"/>
</dbReference>
<keyword evidence="9" id="KW-1185">Reference proteome</keyword>
<dbReference type="NCBIfam" id="NF008907">
    <property type="entry name" value="PRK12270.1"/>
    <property type="match status" value="1"/>
</dbReference>
<evidence type="ECO:0000313" key="8">
    <source>
        <dbReference type="EMBL" id="QEK52122.1"/>
    </source>
</evidence>